<dbReference type="STRING" id="584708.Apau_0858"/>
<organism evidence="10 11">
    <name type="scientific">Aminomonas paucivorans DSM 12260</name>
    <dbReference type="NCBI Taxonomy" id="584708"/>
    <lineage>
        <taxon>Bacteria</taxon>
        <taxon>Thermotogati</taxon>
        <taxon>Synergistota</taxon>
        <taxon>Synergistia</taxon>
        <taxon>Synergistales</taxon>
        <taxon>Synergistaceae</taxon>
        <taxon>Aminomonas</taxon>
    </lineage>
</organism>
<sequence>MARKKKEAQGSAGAPLFMATYGDMVTLLLTFFVFLYSFSSIDVQKFKKMMFSFQGALGVLPGGKTIQEDSGVYQGYVGQDAGDANKRTEQFKQGVAQQLQALAEREGLQKEITVKVNQRGVTVSLSEQFLFAPGGADLSPLSRRVLFKIGQILKTFPNQLAVEGHTDNAPLRGGLYKDNWGLSAGRAAVVASYLAGTVGLSPNRLEAVGYGSAKPIVPNDTPEHRALNRRVDLVLLTQHSLR</sequence>
<comment type="similarity">
    <text evidence="2">Belongs to the MotB family.</text>
</comment>
<dbReference type="AlphaFoldDB" id="E3CVT5"/>
<dbReference type="PaxDb" id="584708-Apau_0858"/>
<dbReference type="SUPFAM" id="SSF103088">
    <property type="entry name" value="OmpA-like"/>
    <property type="match status" value="1"/>
</dbReference>
<dbReference type="CDD" id="cd07185">
    <property type="entry name" value="OmpA_C-like"/>
    <property type="match status" value="1"/>
</dbReference>
<dbReference type="InterPro" id="IPR025713">
    <property type="entry name" value="MotB-like_N_dom"/>
</dbReference>
<dbReference type="Gene3D" id="3.30.1330.60">
    <property type="entry name" value="OmpA-like domain"/>
    <property type="match status" value="1"/>
</dbReference>
<keyword evidence="11" id="KW-1185">Reference proteome</keyword>
<dbReference type="PROSITE" id="PS51123">
    <property type="entry name" value="OMPA_2"/>
    <property type="match status" value="1"/>
</dbReference>
<dbReference type="InterPro" id="IPR036737">
    <property type="entry name" value="OmpA-like_sf"/>
</dbReference>
<accession>E3CVT5</accession>
<evidence type="ECO:0000256" key="3">
    <source>
        <dbReference type="ARBA" id="ARBA00022475"/>
    </source>
</evidence>
<dbReference type="GO" id="GO:0005886">
    <property type="term" value="C:plasma membrane"/>
    <property type="evidence" value="ECO:0007669"/>
    <property type="project" value="UniProtKB-SubCell"/>
</dbReference>
<dbReference type="OrthoDB" id="9815217at2"/>
<dbReference type="InterPro" id="IPR050330">
    <property type="entry name" value="Bact_OuterMem_StrucFunc"/>
</dbReference>
<evidence type="ECO:0000256" key="1">
    <source>
        <dbReference type="ARBA" id="ARBA00004162"/>
    </source>
</evidence>
<keyword evidence="5 8" id="KW-1133">Transmembrane helix</keyword>
<keyword evidence="3" id="KW-1003">Cell membrane</keyword>
<dbReference type="PANTHER" id="PTHR30329">
    <property type="entry name" value="STATOR ELEMENT OF FLAGELLAR MOTOR COMPLEX"/>
    <property type="match status" value="1"/>
</dbReference>
<proteinExistence type="inferred from homology"/>
<feature type="domain" description="OmpA-like" evidence="9">
    <location>
        <begin position="118"/>
        <end position="239"/>
    </location>
</feature>
<dbReference type="Pfam" id="PF00691">
    <property type="entry name" value="OmpA"/>
    <property type="match status" value="1"/>
</dbReference>
<dbReference type="RefSeq" id="WP_006300461.1">
    <property type="nucleotide sequence ID" value="NZ_CM001022.1"/>
</dbReference>
<evidence type="ECO:0000256" key="2">
    <source>
        <dbReference type="ARBA" id="ARBA00008914"/>
    </source>
</evidence>
<evidence type="ECO:0000313" key="11">
    <source>
        <dbReference type="Proteomes" id="UP000005096"/>
    </source>
</evidence>
<name>E3CVT5_9BACT</name>
<evidence type="ECO:0000313" key="10">
    <source>
        <dbReference type="EMBL" id="EFQ23286.1"/>
    </source>
</evidence>
<gene>
    <name evidence="10" type="ORF">Apau_0858</name>
</gene>
<dbReference type="PANTHER" id="PTHR30329:SF21">
    <property type="entry name" value="LIPOPROTEIN YIAD-RELATED"/>
    <property type="match status" value="1"/>
</dbReference>
<reference evidence="10 11" key="1">
    <citation type="journal article" date="2010" name="Stand. Genomic Sci.">
        <title>Non-contiguous finished genome sequence of Aminomonas paucivorans type strain (GLU-3).</title>
        <authorList>
            <person name="Pitluck S."/>
            <person name="Yasawong M."/>
            <person name="Held B."/>
            <person name="Lapidus A."/>
            <person name="Nolan M."/>
            <person name="Copeland A."/>
            <person name="Lucas S."/>
            <person name="Del Rio T.G."/>
            <person name="Tice H."/>
            <person name="Cheng J.F."/>
            <person name="Chertkov O."/>
            <person name="Goodwin L."/>
            <person name="Tapia R."/>
            <person name="Han C."/>
            <person name="Liolios K."/>
            <person name="Ivanova N."/>
            <person name="Mavromatis K."/>
            <person name="Ovchinnikova G."/>
            <person name="Pati A."/>
            <person name="Chen A."/>
            <person name="Palaniappan K."/>
            <person name="Land M."/>
            <person name="Hauser L."/>
            <person name="Chang Y.J."/>
            <person name="Jeffries C.D."/>
            <person name="Pukall R."/>
            <person name="Spring S."/>
            <person name="Rohde M."/>
            <person name="Sikorski J."/>
            <person name="Goker M."/>
            <person name="Woyke T."/>
            <person name="Bristow J."/>
            <person name="Eisen J.A."/>
            <person name="Markowitz V."/>
            <person name="Hugenholtz P."/>
            <person name="Kyrpides N.C."/>
            <person name="Klenk H.P."/>
        </authorList>
    </citation>
    <scope>NUCLEOTIDE SEQUENCE [LARGE SCALE GENOMIC DNA]</scope>
    <source>
        <strain evidence="10 11">DSM 12260</strain>
    </source>
</reference>
<evidence type="ECO:0000256" key="4">
    <source>
        <dbReference type="ARBA" id="ARBA00022692"/>
    </source>
</evidence>
<dbReference type="EMBL" id="CM001022">
    <property type="protein sequence ID" value="EFQ23286.1"/>
    <property type="molecule type" value="Genomic_DNA"/>
</dbReference>
<dbReference type="HOGENOM" id="CLU_016890_0_3_0"/>
<protein>
    <submittedName>
        <fullName evidence="10">OmpA/MotB domain protein</fullName>
    </submittedName>
</protein>
<keyword evidence="4 8" id="KW-0812">Transmembrane</keyword>
<evidence type="ECO:0000256" key="5">
    <source>
        <dbReference type="ARBA" id="ARBA00022989"/>
    </source>
</evidence>
<feature type="transmembrane region" description="Helical" evidence="8">
    <location>
        <begin position="12"/>
        <end position="38"/>
    </location>
</feature>
<dbReference type="eggNOG" id="COG1360">
    <property type="taxonomic scope" value="Bacteria"/>
</dbReference>
<evidence type="ECO:0000256" key="6">
    <source>
        <dbReference type="ARBA" id="ARBA00023136"/>
    </source>
</evidence>
<evidence type="ECO:0000256" key="8">
    <source>
        <dbReference type="SAM" id="Phobius"/>
    </source>
</evidence>
<keyword evidence="6 7" id="KW-0472">Membrane</keyword>
<evidence type="ECO:0000259" key="9">
    <source>
        <dbReference type="PROSITE" id="PS51123"/>
    </source>
</evidence>
<evidence type="ECO:0000256" key="7">
    <source>
        <dbReference type="PROSITE-ProRule" id="PRU00473"/>
    </source>
</evidence>
<dbReference type="InterPro" id="IPR006665">
    <property type="entry name" value="OmpA-like"/>
</dbReference>
<comment type="subcellular location">
    <subcellularLocation>
        <location evidence="1">Cell membrane</location>
        <topology evidence="1">Single-pass membrane protein</topology>
    </subcellularLocation>
</comment>
<dbReference type="Pfam" id="PF13677">
    <property type="entry name" value="MotB_plug"/>
    <property type="match status" value="1"/>
</dbReference>
<dbReference type="Proteomes" id="UP000005096">
    <property type="component" value="Chromosome"/>
</dbReference>